<keyword evidence="3" id="KW-1185">Reference proteome</keyword>
<dbReference type="EMBL" id="JABWDY010034139">
    <property type="protein sequence ID" value="KAF5182923.1"/>
    <property type="molecule type" value="Genomic_DNA"/>
</dbReference>
<keyword evidence="1" id="KW-1133">Transmembrane helix</keyword>
<dbReference type="AlphaFoldDB" id="A0A7J6VDE4"/>
<evidence type="ECO:0000313" key="3">
    <source>
        <dbReference type="Proteomes" id="UP000554482"/>
    </source>
</evidence>
<sequence length="67" mass="7671">MEDKLLGSSKEDEVDLKLNIWVEFKKFWTLACPAIILRLTSVGILVEAILYGTYWADGVVMHDFPKI</sequence>
<evidence type="ECO:0000256" key="1">
    <source>
        <dbReference type="SAM" id="Phobius"/>
    </source>
</evidence>
<proteinExistence type="predicted"/>
<protein>
    <submittedName>
        <fullName evidence="2">Uncharacterized protein</fullName>
    </submittedName>
</protein>
<feature type="transmembrane region" description="Helical" evidence="1">
    <location>
        <begin position="27"/>
        <end position="51"/>
    </location>
</feature>
<name>A0A7J6VDE4_THATH</name>
<keyword evidence="1" id="KW-0472">Membrane</keyword>
<reference evidence="2 3" key="1">
    <citation type="submission" date="2020-06" db="EMBL/GenBank/DDBJ databases">
        <title>Transcriptomic and genomic resources for Thalictrum thalictroides and T. hernandezii: Facilitating candidate gene discovery in an emerging model plant lineage.</title>
        <authorList>
            <person name="Arias T."/>
            <person name="Riano-Pachon D.M."/>
            <person name="Di Stilio V.S."/>
        </authorList>
    </citation>
    <scope>NUCLEOTIDE SEQUENCE [LARGE SCALE GENOMIC DNA]</scope>
    <source>
        <strain evidence="3">cv. WT478/WT964</strain>
        <tissue evidence="2">Leaves</tissue>
    </source>
</reference>
<keyword evidence="1" id="KW-0812">Transmembrane</keyword>
<organism evidence="2 3">
    <name type="scientific">Thalictrum thalictroides</name>
    <name type="common">Rue-anemone</name>
    <name type="synonym">Anemone thalictroides</name>
    <dbReference type="NCBI Taxonomy" id="46969"/>
    <lineage>
        <taxon>Eukaryota</taxon>
        <taxon>Viridiplantae</taxon>
        <taxon>Streptophyta</taxon>
        <taxon>Embryophyta</taxon>
        <taxon>Tracheophyta</taxon>
        <taxon>Spermatophyta</taxon>
        <taxon>Magnoliopsida</taxon>
        <taxon>Ranunculales</taxon>
        <taxon>Ranunculaceae</taxon>
        <taxon>Thalictroideae</taxon>
        <taxon>Thalictrum</taxon>
    </lineage>
</organism>
<evidence type="ECO:0000313" key="2">
    <source>
        <dbReference type="EMBL" id="KAF5182923.1"/>
    </source>
</evidence>
<accession>A0A7J6VDE4</accession>
<dbReference type="Proteomes" id="UP000554482">
    <property type="component" value="Unassembled WGS sequence"/>
</dbReference>
<dbReference type="OrthoDB" id="2126698at2759"/>
<comment type="caution">
    <text evidence="2">The sequence shown here is derived from an EMBL/GenBank/DDBJ whole genome shotgun (WGS) entry which is preliminary data.</text>
</comment>
<gene>
    <name evidence="2" type="ORF">FRX31_027491</name>
</gene>